<reference evidence="2 3" key="1">
    <citation type="journal article" date="2001" name="J. Virol.">
        <title>Analysis and characterization of the complete genome of tupaia (tree shrew) herpesvirus.</title>
        <authorList>
            <person name="Bahr U."/>
            <person name="Darai G."/>
        </authorList>
    </citation>
    <scope>NUCLEOTIDE SEQUENCE [LARGE SCALE GENOMIC DNA]</scope>
    <source>
        <strain evidence="2">2</strain>
    </source>
</reference>
<proteinExistence type="predicted"/>
<dbReference type="KEGG" id="vg:921194"/>
<dbReference type="RefSeq" id="NP_116371.1">
    <property type="nucleotide sequence ID" value="NC_002794.1"/>
</dbReference>
<keyword evidence="3" id="KW-1185">Reference proteome</keyword>
<organism evidence="2 3">
    <name type="scientific">Tupaiid herpesvirus 1 (strain 1)</name>
    <name type="common">TuHV-1</name>
    <name type="synonym">Herpesvirus tupaia (strain 1)</name>
    <dbReference type="NCBI Taxonomy" id="10397"/>
    <lineage>
        <taxon>Viruses</taxon>
        <taxon>Duplodnaviria</taxon>
        <taxon>Heunggongvirae</taxon>
        <taxon>Peploviricota</taxon>
        <taxon>Herviviricetes</taxon>
        <taxon>Herpesvirales</taxon>
        <taxon>Orthoherpesviridae</taxon>
        <taxon>Betaherpesvirinae</taxon>
        <taxon>Quwivirus</taxon>
        <taxon>Quwivirus tupaiidbeta1</taxon>
    </lineage>
</organism>
<protein>
    <submittedName>
        <fullName evidence="2">T27.1</fullName>
    </submittedName>
</protein>
<evidence type="ECO:0000256" key="1">
    <source>
        <dbReference type="SAM" id="MobiDB-lite"/>
    </source>
</evidence>
<evidence type="ECO:0000313" key="2">
    <source>
        <dbReference type="EMBL" id="AAK57066.1"/>
    </source>
</evidence>
<organismHost>
    <name type="scientific">Tupaia belangeri</name>
    <name type="common">Common tree shrew</name>
    <name type="synonym">Tupaia glis belangeri</name>
    <dbReference type="NCBI Taxonomy" id="37347"/>
</organismHost>
<feature type="compositionally biased region" description="Low complexity" evidence="1">
    <location>
        <begin position="77"/>
        <end position="96"/>
    </location>
</feature>
<sequence length="207" mass="21924">MNASPNGVGGSSRMSSYTTRRLACSGAVSISRTSARGDRRPTTSFARLARSAGGASPSTLGRHPAASQVPAGGEPSAGRQPRNRGPAAAARAAGGRYVSSNSISLGSGLAHQATRTERTRLYSHSSSCRTYLTSQANGFRLPIHNSRSSSSPRSSSSERKTYLLGAKPSCRRSRRNPRMVLATLTTKPFRKRANVSQRSLKSTTVSR</sequence>
<name>Q91TS1_TUHV1</name>
<dbReference type="GeneID" id="921194"/>
<accession>Q91TS1</accession>
<feature type="region of interest" description="Disordered" evidence="1">
    <location>
        <begin position="141"/>
        <end position="164"/>
    </location>
</feature>
<dbReference type="EMBL" id="AF281817">
    <property type="protein sequence ID" value="AAK57066.1"/>
    <property type="molecule type" value="Genomic_DNA"/>
</dbReference>
<feature type="region of interest" description="Disordered" evidence="1">
    <location>
        <begin position="49"/>
        <end position="123"/>
    </location>
</feature>
<evidence type="ECO:0000313" key="3">
    <source>
        <dbReference type="Proteomes" id="UP000137095"/>
    </source>
</evidence>
<feature type="compositionally biased region" description="Low complexity" evidence="1">
    <location>
        <begin position="146"/>
        <end position="155"/>
    </location>
</feature>
<dbReference type="Proteomes" id="UP000137095">
    <property type="component" value="Segment"/>
</dbReference>